<feature type="domain" description="Lipoyl-binding" evidence="2">
    <location>
        <begin position="45"/>
        <end position="120"/>
    </location>
</feature>
<evidence type="ECO:0000259" key="2">
    <source>
        <dbReference type="PROSITE" id="PS50968"/>
    </source>
</evidence>
<sequence length="127" mass="14320">MRKFKVRVNGEEFEVEVSEVNESREDGKIRVEKIKRIPHEITATSNPMQVTTVLRAPMPGRVLSVQVKKGERVSGGQVGIILEAMKMENEIQIENEGIVTQIFVEENDTVDTGDPLLECEENPRDIS</sequence>
<reference evidence="3" key="1">
    <citation type="submission" date="2017-02" db="EMBL/GenBank/DDBJ databases">
        <title>Delving into the versatile metabolic prowess of the omnipresent phylum Bacteroidetes.</title>
        <authorList>
            <person name="Nobu M.K."/>
            <person name="Mei R."/>
            <person name="Narihiro T."/>
            <person name="Kuroda K."/>
            <person name="Liu W.-T."/>
        </authorList>
    </citation>
    <scope>NUCLEOTIDE SEQUENCE</scope>
    <source>
        <strain evidence="3">ADurb.Bin276</strain>
    </source>
</reference>
<dbReference type="PANTHER" id="PTHR45266">
    <property type="entry name" value="OXALOACETATE DECARBOXYLASE ALPHA CHAIN"/>
    <property type="match status" value="1"/>
</dbReference>
<dbReference type="CDD" id="cd06850">
    <property type="entry name" value="biotinyl_domain"/>
    <property type="match status" value="1"/>
</dbReference>
<dbReference type="AlphaFoldDB" id="A0A1V5SLC6"/>
<protein>
    <submittedName>
        <fullName evidence="3">Glutaconyl-CoA decarboxylase subunit gamma</fullName>
        <ecNumber evidence="3">4.1.1.70</ecNumber>
    </submittedName>
</protein>
<dbReference type="EMBL" id="MWBQ01000161">
    <property type="protein sequence ID" value="OQA55376.1"/>
    <property type="molecule type" value="Genomic_DNA"/>
</dbReference>
<name>A0A1V5SLC6_9BACT</name>
<proteinExistence type="predicted"/>
<dbReference type="InterPro" id="IPR000089">
    <property type="entry name" value="Biotin_lipoyl"/>
</dbReference>
<dbReference type="EC" id="4.1.1.70" evidence="3"/>
<dbReference type="InterPro" id="IPR050709">
    <property type="entry name" value="Biotin_Carboxyl_Carrier/Decarb"/>
</dbReference>
<dbReference type="FunFam" id="2.40.50.100:FF:000003">
    <property type="entry name" value="Acetyl-CoA carboxylase biotin carboxyl carrier protein"/>
    <property type="match status" value="1"/>
</dbReference>
<dbReference type="Gene3D" id="2.40.50.100">
    <property type="match status" value="1"/>
</dbReference>
<dbReference type="Pfam" id="PF00364">
    <property type="entry name" value="Biotin_lipoyl"/>
    <property type="match status" value="1"/>
</dbReference>
<organism evidence="3">
    <name type="scientific">Candidatus Atribacter allofermentans</name>
    <dbReference type="NCBI Taxonomy" id="1852833"/>
    <lineage>
        <taxon>Bacteria</taxon>
        <taxon>Pseudomonadati</taxon>
        <taxon>Atribacterota</taxon>
        <taxon>Atribacteria</taxon>
        <taxon>Atribacterales</taxon>
        <taxon>Atribacteraceae</taxon>
        <taxon>Atribacter</taxon>
    </lineage>
</organism>
<dbReference type="GO" id="GO:0016829">
    <property type="term" value="F:lyase activity"/>
    <property type="evidence" value="ECO:0007669"/>
    <property type="project" value="UniProtKB-KW"/>
</dbReference>
<dbReference type="Proteomes" id="UP000485569">
    <property type="component" value="Unassembled WGS sequence"/>
</dbReference>
<keyword evidence="1" id="KW-0092">Biotin</keyword>
<evidence type="ECO:0000256" key="1">
    <source>
        <dbReference type="ARBA" id="ARBA00023267"/>
    </source>
</evidence>
<dbReference type="InterPro" id="IPR011053">
    <property type="entry name" value="Single_hybrid_motif"/>
</dbReference>
<comment type="caution">
    <text evidence="3">The sequence shown here is derived from an EMBL/GenBank/DDBJ whole genome shotgun (WGS) entry which is preliminary data.</text>
</comment>
<evidence type="ECO:0000313" key="3">
    <source>
        <dbReference type="EMBL" id="OQA55376.1"/>
    </source>
</evidence>
<gene>
    <name evidence="3" type="primary">gcdC</name>
    <name evidence="3" type="ORF">BWY41_01665</name>
</gene>
<dbReference type="PROSITE" id="PS50968">
    <property type="entry name" value="BIOTINYL_LIPOYL"/>
    <property type="match status" value="1"/>
</dbReference>
<dbReference type="PANTHER" id="PTHR45266:SF3">
    <property type="entry name" value="OXALOACETATE DECARBOXYLASE ALPHA CHAIN"/>
    <property type="match status" value="1"/>
</dbReference>
<dbReference type="SUPFAM" id="SSF51230">
    <property type="entry name" value="Single hybrid motif"/>
    <property type="match status" value="1"/>
</dbReference>
<accession>A0A1V5SLC6</accession>
<keyword evidence="3" id="KW-0456">Lyase</keyword>